<evidence type="ECO:0000313" key="1">
    <source>
        <dbReference type="EnsemblPlants" id="AVESA.00010b.r2.1AG0014160.1.CDS"/>
    </source>
</evidence>
<protein>
    <submittedName>
        <fullName evidence="1">Uncharacterized protein</fullName>
    </submittedName>
</protein>
<name>A0ACD5T9D6_AVESA</name>
<reference evidence="1" key="2">
    <citation type="submission" date="2025-09" db="UniProtKB">
        <authorList>
            <consortium name="EnsemblPlants"/>
        </authorList>
    </citation>
    <scope>IDENTIFICATION</scope>
</reference>
<accession>A0ACD5T9D6</accession>
<dbReference type="Proteomes" id="UP001732700">
    <property type="component" value="Chromosome 1A"/>
</dbReference>
<sequence length="451" mass="48672">MLGLGQFRPPSPFAGIVSSPPCFLCFKKQKQNPSLSSPPALLPHQKPYLPTISLSIDAMAPPHPPAPSTVSGTTLKVVFEAAADDDLSVFKELVTMLDEGRGRPKEAIEALRWEGVAELEGLGVLHAAASKGSLEVCRYLVEELHVDVNGVDKEGRTPLFFAILCDAGVGTAKYLLDYGADPDKASHDGFSPLHSATVSGDCETVKLLLLKGAYVDPVAICGTPLHCAATKDYYTIVKILLDHNADCNKMVNGKTPLIAAIDADSRNCMLLLIRAGADRDGALTYAMENLHSEKLVSNDFVNCVKQDVAAKHIVPDGDEPVSKKKIRAAGFKKLANHSFKMKDYLPAVGSYSVAMALDPDDATLYSNRSACWLLMGDGNRALVDANQCRRMCADWPKACYRQGAALMLLKDYKGACERFLDGLKLDPANNEIEDALRNAYDGMADVSKNQG</sequence>
<proteinExistence type="predicted"/>
<organism evidence="1 2">
    <name type="scientific">Avena sativa</name>
    <name type="common">Oat</name>
    <dbReference type="NCBI Taxonomy" id="4498"/>
    <lineage>
        <taxon>Eukaryota</taxon>
        <taxon>Viridiplantae</taxon>
        <taxon>Streptophyta</taxon>
        <taxon>Embryophyta</taxon>
        <taxon>Tracheophyta</taxon>
        <taxon>Spermatophyta</taxon>
        <taxon>Magnoliopsida</taxon>
        <taxon>Liliopsida</taxon>
        <taxon>Poales</taxon>
        <taxon>Poaceae</taxon>
        <taxon>BOP clade</taxon>
        <taxon>Pooideae</taxon>
        <taxon>Poodae</taxon>
        <taxon>Poeae</taxon>
        <taxon>Poeae Chloroplast Group 1 (Aveneae type)</taxon>
        <taxon>Aveninae</taxon>
        <taxon>Avena</taxon>
    </lineage>
</organism>
<keyword evidence="2" id="KW-1185">Reference proteome</keyword>
<reference evidence="1" key="1">
    <citation type="submission" date="2021-05" db="EMBL/GenBank/DDBJ databases">
        <authorList>
            <person name="Scholz U."/>
            <person name="Mascher M."/>
            <person name="Fiebig A."/>
        </authorList>
    </citation>
    <scope>NUCLEOTIDE SEQUENCE [LARGE SCALE GENOMIC DNA]</scope>
</reference>
<dbReference type="EnsemblPlants" id="AVESA.00010b.r2.1AG0014160.1">
    <property type="protein sequence ID" value="AVESA.00010b.r2.1AG0014160.1.CDS"/>
    <property type="gene ID" value="AVESA.00010b.r2.1AG0014160"/>
</dbReference>
<evidence type="ECO:0000313" key="2">
    <source>
        <dbReference type="Proteomes" id="UP001732700"/>
    </source>
</evidence>